<comment type="caution">
    <text evidence="9">The sequence shown here is derived from an EMBL/GenBank/DDBJ whole genome shotgun (WGS) entry which is preliminary data.</text>
</comment>
<reference evidence="9 10" key="1">
    <citation type="submission" date="2019-06" db="EMBL/GenBank/DDBJ databases">
        <title>Sequencing the genomes of 1000 actinobacteria strains.</title>
        <authorList>
            <person name="Klenk H.-P."/>
        </authorList>
    </citation>
    <scope>NUCLEOTIDE SEQUENCE [LARGE SCALE GENOMIC DNA]</scope>
    <source>
        <strain evidence="9 10">DSM 45301</strain>
    </source>
</reference>
<dbReference type="GO" id="GO:0016740">
    <property type="term" value="F:transferase activity"/>
    <property type="evidence" value="ECO:0007669"/>
    <property type="project" value="UniProtKB-KW"/>
</dbReference>
<keyword evidence="10" id="KW-1185">Reference proteome</keyword>
<protein>
    <submittedName>
        <fullName evidence="9">L,D-transpeptidase-like protein</fullName>
    </submittedName>
</protein>
<feature type="signal peptide" evidence="7">
    <location>
        <begin position="1"/>
        <end position="27"/>
    </location>
</feature>
<dbReference type="Pfam" id="PF03734">
    <property type="entry name" value="YkuD"/>
    <property type="match status" value="1"/>
</dbReference>
<keyword evidence="7" id="KW-0732">Signal</keyword>
<dbReference type="InterPro" id="IPR005490">
    <property type="entry name" value="LD_TPept_cat_dom"/>
</dbReference>
<dbReference type="GO" id="GO:0005576">
    <property type="term" value="C:extracellular region"/>
    <property type="evidence" value="ECO:0007669"/>
    <property type="project" value="TreeGrafter"/>
</dbReference>
<dbReference type="GO" id="GO:0018104">
    <property type="term" value="P:peptidoglycan-protein cross-linking"/>
    <property type="evidence" value="ECO:0007669"/>
    <property type="project" value="TreeGrafter"/>
</dbReference>
<dbReference type="InterPro" id="IPR038063">
    <property type="entry name" value="Transpep_catalytic_dom"/>
</dbReference>
<dbReference type="Gene3D" id="2.40.440.10">
    <property type="entry name" value="L,D-transpeptidase catalytic domain-like"/>
    <property type="match status" value="1"/>
</dbReference>
<dbReference type="GO" id="GO:0071555">
    <property type="term" value="P:cell wall organization"/>
    <property type="evidence" value="ECO:0007669"/>
    <property type="project" value="UniProtKB-UniRule"/>
</dbReference>
<keyword evidence="3 6" id="KW-0133">Cell shape</keyword>
<evidence type="ECO:0000256" key="2">
    <source>
        <dbReference type="ARBA" id="ARBA00022679"/>
    </source>
</evidence>
<feature type="chain" id="PRO_5021947951" evidence="7">
    <location>
        <begin position="28"/>
        <end position="147"/>
    </location>
</feature>
<keyword evidence="5 6" id="KW-0961">Cell wall biogenesis/degradation</keyword>
<organism evidence="9 10">
    <name type="scientific">Pseudonocardia kunmingensis</name>
    <dbReference type="NCBI Taxonomy" id="630975"/>
    <lineage>
        <taxon>Bacteria</taxon>
        <taxon>Bacillati</taxon>
        <taxon>Actinomycetota</taxon>
        <taxon>Actinomycetes</taxon>
        <taxon>Pseudonocardiales</taxon>
        <taxon>Pseudonocardiaceae</taxon>
        <taxon>Pseudonocardia</taxon>
    </lineage>
</organism>
<gene>
    <name evidence="9" type="ORF">FB558_3349</name>
</gene>
<dbReference type="AlphaFoldDB" id="A0A543DNB3"/>
<keyword evidence="2" id="KW-0808">Transferase</keyword>
<dbReference type="GO" id="GO:0008360">
    <property type="term" value="P:regulation of cell shape"/>
    <property type="evidence" value="ECO:0007669"/>
    <property type="project" value="UniProtKB-UniRule"/>
</dbReference>
<dbReference type="PANTHER" id="PTHR30582">
    <property type="entry name" value="L,D-TRANSPEPTIDASE"/>
    <property type="match status" value="1"/>
</dbReference>
<feature type="domain" description="L,D-TPase catalytic" evidence="8">
    <location>
        <begin position="38"/>
        <end position="146"/>
    </location>
</feature>
<sequence>MRLARPLAGALLATATTAGLLTGTASAAAAPASCSATARACVDLSEGTAWLMDRGEVTYGPVEVTSGGQGHRTPTGTFAVTYKDIDHRSRAYDDAPMPYAVFFTTSGVAFHEGDRNSRSHGCVRLSPDAAAAFYEGLQPGDAVQVRR</sequence>
<evidence type="ECO:0000256" key="4">
    <source>
        <dbReference type="ARBA" id="ARBA00022984"/>
    </source>
</evidence>
<comment type="pathway">
    <text evidence="1 6">Cell wall biogenesis; peptidoglycan biosynthesis.</text>
</comment>
<dbReference type="CDD" id="cd16913">
    <property type="entry name" value="YkuD_like"/>
    <property type="match status" value="1"/>
</dbReference>
<dbReference type="PROSITE" id="PS52029">
    <property type="entry name" value="LD_TPASE"/>
    <property type="match status" value="1"/>
</dbReference>
<dbReference type="RefSeq" id="WP_142054495.1">
    <property type="nucleotide sequence ID" value="NZ_VFPA01000002.1"/>
</dbReference>
<accession>A0A543DNB3</accession>
<evidence type="ECO:0000256" key="5">
    <source>
        <dbReference type="ARBA" id="ARBA00023316"/>
    </source>
</evidence>
<proteinExistence type="predicted"/>
<evidence type="ECO:0000259" key="8">
    <source>
        <dbReference type="PROSITE" id="PS52029"/>
    </source>
</evidence>
<evidence type="ECO:0000313" key="10">
    <source>
        <dbReference type="Proteomes" id="UP000315677"/>
    </source>
</evidence>
<dbReference type="OrthoDB" id="8887048at2"/>
<keyword evidence="4 6" id="KW-0573">Peptidoglycan synthesis</keyword>
<dbReference type="GO" id="GO:0071972">
    <property type="term" value="F:peptidoglycan L,D-transpeptidase activity"/>
    <property type="evidence" value="ECO:0007669"/>
    <property type="project" value="TreeGrafter"/>
</dbReference>
<dbReference type="Proteomes" id="UP000315677">
    <property type="component" value="Unassembled WGS sequence"/>
</dbReference>
<dbReference type="SUPFAM" id="SSF141523">
    <property type="entry name" value="L,D-transpeptidase catalytic domain-like"/>
    <property type="match status" value="1"/>
</dbReference>
<dbReference type="InterPro" id="IPR050979">
    <property type="entry name" value="LD-transpeptidase"/>
</dbReference>
<evidence type="ECO:0000256" key="7">
    <source>
        <dbReference type="SAM" id="SignalP"/>
    </source>
</evidence>
<dbReference type="PANTHER" id="PTHR30582:SF33">
    <property type="entry name" value="EXPORTED PROTEIN"/>
    <property type="match status" value="1"/>
</dbReference>
<feature type="active site" description="Proton donor/acceptor" evidence="6">
    <location>
        <position position="111"/>
    </location>
</feature>
<dbReference type="EMBL" id="VFPA01000002">
    <property type="protein sequence ID" value="TQM10827.1"/>
    <property type="molecule type" value="Genomic_DNA"/>
</dbReference>
<name>A0A543DNB3_9PSEU</name>
<dbReference type="UniPathway" id="UPA00219"/>
<evidence type="ECO:0000256" key="6">
    <source>
        <dbReference type="PROSITE-ProRule" id="PRU01373"/>
    </source>
</evidence>
<evidence type="ECO:0000256" key="3">
    <source>
        <dbReference type="ARBA" id="ARBA00022960"/>
    </source>
</evidence>
<evidence type="ECO:0000313" key="9">
    <source>
        <dbReference type="EMBL" id="TQM10827.1"/>
    </source>
</evidence>
<feature type="active site" description="Nucleophile" evidence="6">
    <location>
        <position position="122"/>
    </location>
</feature>
<evidence type="ECO:0000256" key="1">
    <source>
        <dbReference type="ARBA" id="ARBA00004752"/>
    </source>
</evidence>